<feature type="domain" description="DUF6534" evidence="2">
    <location>
        <begin position="167"/>
        <end position="255"/>
    </location>
</feature>
<keyword evidence="1" id="KW-0812">Transmembrane</keyword>
<feature type="transmembrane region" description="Helical" evidence="1">
    <location>
        <begin position="160"/>
        <end position="180"/>
    </location>
</feature>
<evidence type="ECO:0000259" key="2">
    <source>
        <dbReference type="Pfam" id="PF20152"/>
    </source>
</evidence>
<dbReference type="EMBL" id="MU806479">
    <property type="protein sequence ID" value="KAJ3834835.1"/>
    <property type="molecule type" value="Genomic_DNA"/>
</dbReference>
<dbReference type="AlphaFoldDB" id="A0AA38P290"/>
<evidence type="ECO:0000313" key="4">
    <source>
        <dbReference type="Proteomes" id="UP001163846"/>
    </source>
</evidence>
<feature type="transmembrane region" description="Helical" evidence="1">
    <location>
        <begin position="93"/>
        <end position="112"/>
    </location>
</feature>
<dbReference type="Pfam" id="PF20152">
    <property type="entry name" value="DUF6534"/>
    <property type="match status" value="1"/>
</dbReference>
<accession>A0AA38P290</accession>
<reference evidence="3" key="1">
    <citation type="submission" date="2022-08" db="EMBL/GenBank/DDBJ databases">
        <authorList>
            <consortium name="DOE Joint Genome Institute"/>
            <person name="Min B."/>
            <person name="Riley R."/>
            <person name="Sierra-Patev S."/>
            <person name="Naranjo-Ortiz M."/>
            <person name="Looney B."/>
            <person name="Konkel Z."/>
            <person name="Slot J.C."/>
            <person name="Sakamoto Y."/>
            <person name="Steenwyk J.L."/>
            <person name="Rokas A."/>
            <person name="Carro J."/>
            <person name="Camarero S."/>
            <person name="Ferreira P."/>
            <person name="Molpeceres G."/>
            <person name="Ruiz-Duenas F.J."/>
            <person name="Serrano A."/>
            <person name="Henrissat B."/>
            <person name="Drula E."/>
            <person name="Hughes K.W."/>
            <person name="Mata J.L."/>
            <person name="Ishikawa N.K."/>
            <person name="Vargas-Isla R."/>
            <person name="Ushijima S."/>
            <person name="Smith C.A."/>
            <person name="Ahrendt S."/>
            <person name="Andreopoulos W."/>
            <person name="He G."/>
            <person name="Labutti K."/>
            <person name="Lipzen A."/>
            <person name="Ng V."/>
            <person name="Sandor L."/>
            <person name="Barry K."/>
            <person name="Martinez A.T."/>
            <person name="Xiao Y."/>
            <person name="Gibbons J.G."/>
            <person name="Terashima K."/>
            <person name="Hibbett D.S."/>
            <person name="Grigoriev I.V."/>
        </authorList>
    </citation>
    <scope>NUCLEOTIDE SEQUENCE</scope>
    <source>
        <strain evidence="3">TFB9207</strain>
    </source>
</reference>
<feature type="transmembrane region" description="Helical" evidence="1">
    <location>
        <begin position="201"/>
        <end position="226"/>
    </location>
</feature>
<organism evidence="3 4">
    <name type="scientific">Lentinula raphanica</name>
    <dbReference type="NCBI Taxonomy" id="153919"/>
    <lineage>
        <taxon>Eukaryota</taxon>
        <taxon>Fungi</taxon>
        <taxon>Dikarya</taxon>
        <taxon>Basidiomycota</taxon>
        <taxon>Agaricomycotina</taxon>
        <taxon>Agaricomycetes</taxon>
        <taxon>Agaricomycetidae</taxon>
        <taxon>Agaricales</taxon>
        <taxon>Marasmiineae</taxon>
        <taxon>Omphalotaceae</taxon>
        <taxon>Lentinula</taxon>
    </lineage>
</organism>
<comment type="caution">
    <text evidence="3">The sequence shown here is derived from an EMBL/GenBank/DDBJ whole genome shotgun (WGS) entry which is preliminary data.</text>
</comment>
<feature type="transmembrane region" description="Helical" evidence="1">
    <location>
        <begin position="232"/>
        <end position="251"/>
    </location>
</feature>
<evidence type="ECO:0000256" key="1">
    <source>
        <dbReference type="SAM" id="Phobius"/>
    </source>
</evidence>
<dbReference type="InterPro" id="IPR045339">
    <property type="entry name" value="DUF6534"/>
</dbReference>
<proteinExistence type="predicted"/>
<keyword evidence="1" id="KW-0472">Membrane</keyword>
<dbReference type="PANTHER" id="PTHR40465:SF1">
    <property type="entry name" value="DUF6534 DOMAIN-CONTAINING PROTEIN"/>
    <property type="match status" value="1"/>
</dbReference>
<sequence length="355" mass="39768">MSSALIPSNIALIVGPYVLGGVFSYGLFGILVVQIFFYQYTFYHRDPTWLKAFVYVLACFDLVITILWTNFMWQVLAQNWGDPAILTNVKNAAPIPLLSGIVASMAHFFYAWRIYRLTSSMIIAICIILLSLTTCAMAGYSGIKGAQIGIARFSEMDPEVSVWLGGSTLCDFLITVVLVIQLYRYERRSSSAQTRDKLLRLITLTVDTGLVTTLTALIELLLFSLFHDNTLHFIPLFMLSKVYSNCLLANLNTRTVINTQTGSDTKHPLWVDLDDTGTLLHGSKLHHNLSLPPQVQVQTTVREDRDIELVILPDAAQDERDEICSIPAVDDKDSVTDLRTEDITNEDLQSKSSEF</sequence>
<dbReference type="PANTHER" id="PTHR40465">
    <property type="entry name" value="CHROMOSOME 1, WHOLE GENOME SHOTGUN SEQUENCE"/>
    <property type="match status" value="1"/>
</dbReference>
<feature type="transmembrane region" description="Helical" evidence="1">
    <location>
        <begin position="17"/>
        <end position="40"/>
    </location>
</feature>
<name>A0AA38P290_9AGAR</name>
<dbReference type="Proteomes" id="UP001163846">
    <property type="component" value="Unassembled WGS sequence"/>
</dbReference>
<evidence type="ECO:0000313" key="3">
    <source>
        <dbReference type="EMBL" id="KAJ3834835.1"/>
    </source>
</evidence>
<protein>
    <recommendedName>
        <fullName evidence="2">DUF6534 domain-containing protein</fullName>
    </recommendedName>
</protein>
<keyword evidence="4" id="KW-1185">Reference proteome</keyword>
<feature type="transmembrane region" description="Helical" evidence="1">
    <location>
        <begin position="52"/>
        <end position="73"/>
    </location>
</feature>
<gene>
    <name evidence="3" type="ORF">F5878DRAFT_339500</name>
</gene>
<feature type="transmembrane region" description="Helical" evidence="1">
    <location>
        <begin position="119"/>
        <end position="140"/>
    </location>
</feature>
<keyword evidence="1" id="KW-1133">Transmembrane helix</keyword>